<dbReference type="InterPro" id="IPR036682">
    <property type="entry name" value="OS_D_A10/PebIII_sf"/>
</dbReference>
<keyword evidence="1" id="KW-0472">Membrane</keyword>
<organism evidence="2 3">
    <name type="scientific">Acromyrmex charruanus</name>
    <dbReference type="NCBI Taxonomy" id="2715315"/>
    <lineage>
        <taxon>Eukaryota</taxon>
        <taxon>Metazoa</taxon>
        <taxon>Ecdysozoa</taxon>
        <taxon>Arthropoda</taxon>
        <taxon>Hexapoda</taxon>
        <taxon>Insecta</taxon>
        <taxon>Pterygota</taxon>
        <taxon>Neoptera</taxon>
        <taxon>Endopterygota</taxon>
        <taxon>Hymenoptera</taxon>
        <taxon>Apocrita</taxon>
        <taxon>Aculeata</taxon>
        <taxon>Formicoidea</taxon>
        <taxon>Formicidae</taxon>
        <taxon>Myrmicinae</taxon>
        <taxon>Acromyrmex</taxon>
    </lineage>
</organism>
<proteinExistence type="predicted"/>
<evidence type="ECO:0000256" key="1">
    <source>
        <dbReference type="SAM" id="Phobius"/>
    </source>
</evidence>
<feature type="non-terminal residue" evidence="2">
    <location>
        <position position="1"/>
    </location>
</feature>
<gene>
    <name evidence="2" type="primary">Ebpiii_13</name>
    <name evidence="2" type="ORF">G6Z76_0010870</name>
</gene>
<keyword evidence="1" id="KW-0812">Transmembrane</keyword>
<dbReference type="InterPro" id="IPR005055">
    <property type="entry name" value="A10/PebIII"/>
</dbReference>
<protein>
    <submittedName>
        <fullName evidence="2">PEB3 protein</fullName>
    </submittedName>
</protein>
<sequence>VNVKTEETMARLNYVVTIIVITLICVLAQELYSDRYDKVNAENILQNNRLRDQYYNCFMEKAPCITTDAKFFKEIIVEAFRSKCEKCTEKQKEMMNLIQDWYKKNKPEQWKAFVTKYQQEKR</sequence>
<keyword evidence="1" id="KW-1133">Transmembrane helix</keyword>
<keyword evidence="3" id="KW-1185">Reference proteome</keyword>
<dbReference type="PANTHER" id="PTHR11257:SF13">
    <property type="entry name" value="GEO07322P1"/>
    <property type="match status" value="1"/>
</dbReference>
<dbReference type="AlphaFoldDB" id="A0A836GJU9"/>
<comment type="caution">
    <text evidence="2">The sequence shown here is derived from an EMBL/GenBank/DDBJ whole genome shotgun (WGS) entry which is preliminary data.</text>
</comment>
<dbReference type="PANTHER" id="PTHR11257">
    <property type="entry name" value="CHEMOSENSORY PROTEIN-RELATED"/>
    <property type="match status" value="1"/>
</dbReference>
<dbReference type="Proteomes" id="UP000669903">
    <property type="component" value="Unassembled WGS sequence"/>
</dbReference>
<evidence type="ECO:0000313" key="2">
    <source>
        <dbReference type="EMBL" id="KAG5344615.1"/>
    </source>
</evidence>
<dbReference type="Pfam" id="PF03392">
    <property type="entry name" value="OS-D"/>
    <property type="match status" value="1"/>
</dbReference>
<feature type="non-terminal residue" evidence="2">
    <location>
        <position position="122"/>
    </location>
</feature>
<dbReference type="SUPFAM" id="SSF100910">
    <property type="entry name" value="Chemosensory protein Csp2"/>
    <property type="match status" value="1"/>
</dbReference>
<accession>A0A836GJU9</accession>
<dbReference type="EMBL" id="JAANIC010002521">
    <property type="protein sequence ID" value="KAG5344615.1"/>
    <property type="molecule type" value="Genomic_DNA"/>
</dbReference>
<evidence type="ECO:0000313" key="3">
    <source>
        <dbReference type="Proteomes" id="UP000669903"/>
    </source>
</evidence>
<name>A0A836GJU9_9HYME</name>
<reference evidence="2" key="1">
    <citation type="submission" date="2020-03" db="EMBL/GenBank/DDBJ databases">
        <title>Relaxed selection underlies rapid genomic changes in the transitions from sociality to social parasitism in ants.</title>
        <authorList>
            <person name="Bi X."/>
        </authorList>
    </citation>
    <scope>NUCLEOTIDE SEQUENCE</scope>
    <source>
        <strain evidence="2">BGI-DK2014a</strain>
        <tissue evidence="2">Whole body</tissue>
    </source>
</reference>
<feature type="transmembrane region" description="Helical" evidence="1">
    <location>
        <begin position="12"/>
        <end position="32"/>
    </location>
</feature>
<dbReference type="Gene3D" id="1.10.2080.10">
    <property type="entry name" value="Insect odorant-binding protein A10/Ejaculatory bulb-specific protein 3"/>
    <property type="match status" value="1"/>
</dbReference>